<dbReference type="InterPro" id="IPR005280">
    <property type="entry name" value="Homoserine_kinase_II"/>
</dbReference>
<dbReference type="Gene3D" id="3.90.1200.10">
    <property type="match status" value="1"/>
</dbReference>
<feature type="domain" description="Aminoglycoside phosphotransferase" evidence="9">
    <location>
        <begin position="28"/>
        <end position="245"/>
    </location>
</feature>
<dbReference type="InterPro" id="IPR011009">
    <property type="entry name" value="Kinase-like_dom_sf"/>
</dbReference>
<dbReference type="InterPro" id="IPR050249">
    <property type="entry name" value="Pseudomonas-type_ThrB"/>
</dbReference>
<evidence type="ECO:0000259" key="9">
    <source>
        <dbReference type="Pfam" id="PF01636"/>
    </source>
</evidence>
<sequence length="336" mass="38023">MAVYTTLEREEIEQFISRYGIGDVVDFSGVSAGMENSNYVITTSSNHLAQEVGHNRQGEYFLTIFEELPENDLPFHLALLELLDRKQIPVSAPIRDYDGAAIQHIQGKPAVLCPRLHGEHMMTPSPQQCAVIGDMLARIHAVSMDMEYEHGGIRDANWLRQTVVDASPMLSETDQSLCLEVLNTYLAVVDDPDLTKSIIHGDLFRDNALFEGEHLGGIIDFFNAGQGHCIYDLAVTVNDWCMRDEHLDADCFNALIKAYTNAHPLTESDRHHWPIIVKTCAMRFWLSRTLARARAKENLHHELHYFKDPEQFRRILHNYLEDGVPPLPDSATSQAS</sequence>
<dbReference type="UniPathway" id="UPA00050">
    <property type="reaction ID" value="UER00064"/>
</dbReference>
<keyword evidence="2 8" id="KW-0808">Transferase</keyword>
<dbReference type="Gene3D" id="3.30.200.20">
    <property type="entry name" value="Phosphorylase Kinase, domain 1"/>
    <property type="match status" value="1"/>
</dbReference>
<dbReference type="AlphaFoldDB" id="A0A5S9QG25"/>
<comment type="catalytic activity">
    <reaction evidence="8">
        <text>L-homoserine + ATP = O-phospho-L-homoserine + ADP + H(+)</text>
        <dbReference type="Rhea" id="RHEA:13985"/>
        <dbReference type="ChEBI" id="CHEBI:15378"/>
        <dbReference type="ChEBI" id="CHEBI:30616"/>
        <dbReference type="ChEBI" id="CHEBI:57476"/>
        <dbReference type="ChEBI" id="CHEBI:57590"/>
        <dbReference type="ChEBI" id="CHEBI:456216"/>
        <dbReference type="EC" id="2.7.1.39"/>
    </reaction>
</comment>
<evidence type="ECO:0000256" key="8">
    <source>
        <dbReference type="HAMAP-Rule" id="MF_00301"/>
    </source>
</evidence>
<dbReference type="CDD" id="cd05153">
    <property type="entry name" value="HomoserineK_II"/>
    <property type="match status" value="1"/>
</dbReference>
<dbReference type="GO" id="GO:0005524">
    <property type="term" value="F:ATP binding"/>
    <property type="evidence" value="ECO:0007669"/>
    <property type="project" value="UniProtKB-KW"/>
</dbReference>
<dbReference type="GO" id="GO:0009088">
    <property type="term" value="P:threonine biosynthetic process"/>
    <property type="evidence" value="ECO:0007669"/>
    <property type="project" value="UniProtKB-UniRule"/>
</dbReference>
<protein>
    <recommendedName>
        <fullName evidence="8">Homoserine kinase</fullName>
        <shortName evidence="8">HK</shortName>
        <shortName evidence="8">HSK</shortName>
        <ecNumber evidence="8">2.7.1.39</ecNumber>
    </recommendedName>
</protein>
<dbReference type="PANTHER" id="PTHR21064">
    <property type="entry name" value="AMINOGLYCOSIDE PHOSPHOTRANSFERASE DOMAIN-CONTAINING PROTEIN-RELATED"/>
    <property type="match status" value="1"/>
</dbReference>
<evidence type="ECO:0000256" key="3">
    <source>
        <dbReference type="ARBA" id="ARBA00022697"/>
    </source>
</evidence>
<dbReference type="NCBIfam" id="NF003558">
    <property type="entry name" value="PRK05231.1"/>
    <property type="match status" value="1"/>
</dbReference>
<evidence type="ECO:0000313" key="10">
    <source>
        <dbReference type="EMBL" id="CAA0116313.1"/>
    </source>
</evidence>
<comment type="pathway">
    <text evidence="8">Amino-acid biosynthesis; L-threonine biosynthesis; L-threonine from L-aspartate: step 4/5.</text>
</comment>
<proteinExistence type="inferred from homology"/>
<comment type="similarity">
    <text evidence="7 8">Belongs to the pseudomonas-type ThrB family.</text>
</comment>
<evidence type="ECO:0000256" key="5">
    <source>
        <dbReference type="ARBA" id="ARBA00022777"/>
    </source>
</evidence>
<evidence type="ECO:0000313" key="11">
    <source>
        <dbReference type="Proteomes" id="UP000441399"/>
    </source>
</evidence>
<dbReference type="Proteomes" id="UP000441399">
    <property type="component" value="Unassembled WGS sequence"/>
</dbReference>
<dbReference type="HAMAP" id="MF_00301">
    <property type="entry name" value="Homoser_kinase_2"/>
    <property type="match status" value="1"/>
</dbReference>
<keyword evidence="5 8" id="KW-0418">Kinase</keyword>
<evidence type="ECO:0000256" key="4">
    <source>
        <dbReference type="ARBA" id="ARBA00022741"/>
    </source>
</evidence>
<dbReference type="PANTHER" id="PTHR21064:SF6">
    <property type="entry name" value="AMINOGLYCOSIDE PHOSPHOTRANSFERASE DOMAIN-CONTAINING PROTEIN"/>
    <property type="match status" value="1"/>
</dbReference>
<evidence type="ECO:0000256" key="7">
    <source>
        <dbReference type="ARBA" id="ARBA00038240"/>
    </source>
</evidence>
<evidence type="ECO:0000256" key="1">
    <source>
        <dbReference type="ARBA" id="ARBA00022605"/>
    </source>
</evidence>
<gene>
    <name evidence="8 10" type="primary">thrB</name>
    <name evidence="10" type="ORF">OPDIPICF_01838</name>
</gene>
<dbReference type="SUPFAM" id="SSF56112">
    <property type="entry name" value="Protein kinase-like (PK-like)"/>
    <property type="match status" value="1"/>
</dbReference>
<keyword evidence="3 8" id="KW-0791">Threonine biosynthesis</keyword>
<evidence type="ECO:0000256" key="6">
    <source>
        <dbReference type="ARBA" id="ARBA00022840"/>
    </source>
</evidence>
<dbReference type="EC" id="2.7.1.39" evidence="8"/>
<name>A0A5S9QG25_9GAMM</name>
<keyword evidence="11" id="KW-1185">Reference proteome</keyword>
<keyword evidence="1 8" id="KW-0028">Amino-acid biosynthesis</keyword>
<evidence type="ECO:0000256" key="2">
    <source>
        <dbReference type="ARBA" id="ARBA00022679"/>
    </source>
</evidence>
<organism evidence="10 11">
    <name type="scientific">BD1-7 clade bacterium</name>
    <dbReference type="NCBI Taxonomy" id="2029982"/>
    <lineage>
        <taxon>Bacteria</taxon>
        <taxon>Pseudomonadati</taxon>
        <taxon>Pseudomonadota</taxon>
        <taxon>Gammaproteobacteria</taxon>
        <taxon>Cellvibrionales</taxon>
        <taxon>Spongiibacteraceae</taxon>
        <taxon>BD1-7 clade</taxon>
    </lineage>
</organism>
<dbReference type="EMBL" id="CACSIO010000023">
    <property type="protein sequence ID" value="CAA0116313.1"/>
    <property type="molecule type" value="Genomic_DNA"/>
</dbReference>
<keyword evidence="6 8" id="KW-0067">ATP-binding</keyword>
<dbReference type="OrthoDB" id="9777460at2"/>
<keyword evidence="4 8" id="KW-0547">Nucleotide-binding</keyword>
<accession>A0A5S9QG25</accession>
<dbReference type="GO" id="GO:0004413">
    <property type="term" value="F:homoserine kinase activity"/>
    <property type="evidence" value="ECO:0007669"/>
    <property type="project" value="UniProtKB-UniRule"/>
</dbReference>
<dbReference type="InterPro" id="IPR002575">
    <property type="entry name" value="Aminoglycoside_PTrfase"/>
</dbReference>
<reference evidence="10 11" key="1">
    <citation type="submission" date="2019-11" db="EMBL/GenBank/DDBJ databases">
        <authorList>
            <person name="Holert J."/>
        </authorList>
    </citation>
    <scope>NUCLEOTIDE SEQUENCE [LARGE SCALE GENOMIC DNA]</scope>
    <source>
        <strain evidence="10">SB11_3</strain>
    </source>
</reference>
<dbReference type="Pfam" id="PF01636">
    <property type="entry name" value="APH"/>
    <property type="match status" value="1"/>
</dbReference>